<dbReference type="InterPro" id="IPR026444">
    <property type="entry name" value="Secre_tail"/>
</dbReference>
<accession>A0A1H5YDV7</accession>
<gene>
    <name evidence="4" type="ORF">SAMN04488130_107186</name>
</gene>
<dbReference type="Gene3D" id="3.40.50.10390">
    <property type="entry name" value="Gingipain r, domain 1"/>
    <property type="match status" value="1"/>
</dbReference>
<dbReference type="Gene3D" id="2.60.40.4070">
    <property type="match status" value="1"/>
</dbReference>
<feature type="domain" description="Gingipain" evidence="3">
    <location>
        <begin position="542"/>
        <end position="912"/>
    </location>
</feature>
<evidence type="ECO:0000313" key="4">
    <source>
        <dbReference type="EMBL" id="SEG21616.1"/>
    </source>
</evidence>
<dbReference type="Pfam" id="PF01364">
    <property type="entry name" value="Peptidase_C25"/>
    <property type="match status" value="1"/>
</dbReference>
<proteinExistence type="predicted"/>
<evidence type="ECO:0000256" key="2">
    <source>
        <dbReference type="SAM" id="SignalP"/>
    </source>
</evidence>
<evidence type="ECO:0000256" key="1">
    <source>
        <dbReference type="ARBA" id="ARBA00022729"/>
    </source>
</evidence>
<dbReference type="CDD" id="cd02258">
    <property type="entry name" value="Peptidase_C25_N"/>
    <property type="match status" value="1"/>
</dbReference>
<dbReference type="AlphaFoldDB" id="A0A1H5YDV7"/>
<dbReference type="InterPro" id="IPR029031">
    <property type="entry name" value="Gingipain_N_sf"/>
</dbReference>
<dbReference type="InterPro" id="IPR029030">
    <property type="entry name" value="Caspase-like_dom_sf"/>
</dbReference>
<feature type="signal peptide" evidence="2">
    <location>
        <begin position="1"/>
        <end position="18"/>
    </location>
</feature>
<dbReference type="NCBIfam" id="TIGR04183">
    <property type="entry name" value="Por_Secre_tail"/>
    <property type="match status" value="1"/>
</dbReference>
<dbReference type="EMBL" id="FNVP01000007">
    <property type="protein sequence ID" value="SEG21616.1"/>
    <property type="molecule type" value="Genomic_DNA"/>
</dbReference>
<dbReference type="SUPFAM" id="SSF52129">
    <property type="entry name" value="Caspase-like"/>
    <property type="match status" value="1"/>
</dbReference>
<keyword evidence="1 2" id="KW-0732">Signal</keyword>
<evidence type="ECO:0000313" key="5">
    <source>
        <dbReference type="Proteomes" id="UP000236737"/>
    </source>
</evidence>
<feature type="chain" id="PRO_5009290422" evidence="2">
    <location>
        <begin position="19"/>
        <end position="1276"/>
    </location>
</feature>
<dbReference type="Proteomes" id="UP000236737">
    <property type="component" value="Unassembled WGS sequence"/>
</dbReference>
<organism evidence="4 5">
    <name type="scientific">Flavobacterium urumqiense</name>
    <dbReference type="NCBI Taxonomy" id="935224"/>
    <lineage>
        <taxon>Bacteria</taxon>
        <taxon>Pseudomonadati</taxon>
        <taxon>Bacteroidota</taxon>
        <taxon>Flavobacteriia</taxon>
        <taxon>Flavobacteriales</taxon>
        <taxon>Flavobacteriaceae</taxon>
        <taxon>Flavobacterium</taxon>
    </lineage>
</organism>
<reference evidence="5" key="1">
    <citation type="submission" date="2016-10" db="EMBL/GenBank/DDBJ databases">
        <authorList>
            <person name="Varghese N."/>
            <person name="Submissions S."/>
        </authorList>
    </citation>
    <scope>NUCLEOTIDE SEQUENCE [LARGE SCALE GENOMIC DNA]</scope>
    <source>
        <strain evidence="5">CGMCC 1.9230</strain>
    </source>
</reference>
<dbReference type="GO" id="GO:0006508">
    <property type="term" value="P:proteolysis"/>
    <property type="evidence" value="ECO:0007669"/>
    <property type="project" value="InterPro"/>
</dbReference>
<dbReference type="NCBIfam" id="NF033707">
    <property type="entry name" value="T9SS_sortase"/>
    <property type="match status" value="1"/>
</dbReference>
<dbReference type="Gene3D" id="3.40.50.1460">
    <property type="match status" value="1"/>
</dbReference>
<sequence length="1276" mass="142796">MRKTLLVYLSLLPFISFAQNNGNITIEWSEKKEFPIGDIIINAPQFNGENYYYDVSKKAITYTLKLSESASFNKDDIQITNVIYEPVSTSYLGDLDSKNIPETPNASLKTITARELKYTFLVLSVIVKDNFGFKRIKSFSYSTKSSSSRIAQSNKSTSAIFDSVLASGDWYQFYIEKSGVYKISKSFLQQLGLTTSGIDPKKIKIYGNGGKMLPLSNNTYYPSDLTENAIEVIGGNDGVFNEDDYILFYAEGLDTWNEESQTNINLYDTKSYYYVTIEGAEGKRIAPMKQLTGSSTITINTFDDHQYHEIDVVNIAHLGRQWFGESFDINQDQEFEFNFPNVELSSAIKIKATAASAAFAPTSFKVFANGQETGSISFPALNTNSDTEFNTGSLPSNISFNSSENVKIKLSYNNNGVPGSKGYLDYIQLIAKRKLQGYGKQFHFQYDLSTSSLGVATYSISNSANIPEVWDITDLYNITKVENPSQSSFTFKANLSELRKYIALDAADYFTPLKSNKTKIANQNVKGSIFKNTQGQFQDIDYVIIAPAFLTAQAEKLAVFHRSKSNLNVKVLSLESIYQEFSSGKQDISAIRNCIKYIYENASQPEKRIKYVNLFGDASYDFKNRIVNNSNIVPIYHSLKSNTSGEASFASDDFFGLMDSNEGNIVSYFGGIDIAVGRMLVNDNKQADEMVNKIIEYHDLKSYGSWRNNIVLVSDDSDQTSDASLQSRQNNLADVIATEKPFLNVNKILLDSYVQEASAGGFRYPKARTDFFNAFEKGALIFNYLGHGGEDGLSSERIWEKSDGQNLSNQYKYPLFITITCEFSRFDNPSRPTAGEYTYWNPTGGAIAMITTIRAIGQYSAENFNDVLSKNLLSYGSNQYSSIAEALRISKNRNPNSATNVVFYIGDPALMLAIPKPKVSLTKVNDVSISQPIDDFKSLSKIKLTGEITDENNNLLTNYNGELSTTIFDKIIARSTFNNDGNSAPINFNVLGETIFRGNASVTNGKFEFSFVVPRDIRIPLASGRISFYAKKNQFLENETGYNTNIKVGGINENAVVDNISPRVKLYMNDETFVSGGTTNESPFLVAFLEDENGINTASGIGHDIVGILDGDVNNPYILNDYYQTKLDDYTSGTLRFPLHNLSIGLHTITFKAWDVYNNPIIIEIQFIVVGDETITLTHVLNYPNPFVNYTEFWFTHNRPYEALEVQVQVMTITGKVVWTKNQIITTEGFLSKDISWDGKDDFGSKIGKGVYIYKLTVKSNLTNKTSEKYEKLVIL</sequence>
<keyword evidence="5" id="KW-1185">Reference proteome</keyword>
<name>A0A1H5YDV7_9FLAO</name>
<dbReference type="GO" id="GO:0008234">
    <property type="term" value="F:cysteine-type peptidase activity"/>
    <property type="evidence" value="ECO:0007669"/>
    <property type="project" value="InterPro"/>
</dbReference>
<dbReference type="InterPro" id="IPR001769">
    <property type="entry name" value="Gingipain"/>
</dbReference>
<protein>
    <submittedName>
        <fullName evidence="4">Peptidase family C25</fullName>
    </submittedName>
</protein>
<evidence type="ECO:0000259" key="3">
    <source>
        <dbReference type="Pfam" id="PF01364"/>
    </source>
</evidence>
<dbReference type="OrthoDB" id="9809780at2"/>
<dbReference type="RefSeq" id="WP_104000082.1">
    <property type="nucleotide sequence ID" value="NZ_FNVP01000007.1"/>
</dbReference>